<evidence type="ECO:0000313" key="2">
    <source>
        <dbReference type="EMBL" id="GAI86001.1"/>
    </source>
</evidence>
<name>X1T3Q4_9ZZZZ</name>
<organism evidence="2">
    <name type="scientific">marine sediment metagenome</name>
    <dbReference type="NCBI Taxonomy" id="412755"/>
    <lineage>
        <taxon>unclassified sequences</taxon>
        <taxon>metagenomes</taxon>
        <taxon>ecological metagenomes</taxon>
    </lineage>
</organism>
<reference evidence="2" key="1">
    <citation type="journal article" date="2014" name="Front. Microbiol.">
        <title>High frequency of phylogenetically diverse reductive dehalogenase-homologous genes in deep subseafloor sedimentary metagenomes.</title>
        <authorList>
            <person name="Kawai M."/>
            <person name="Futagami T."/>
            <person name="Toyoda A."/>
            <person name="Takaki Y."/>
            <person name="Nishi S."/>
            <person name="Hori S."/>
            <person name="Arai W."/>
            <person name="Tsubouchi T."/>
            <person name="Morono Y."/>
            <person name="Uchiyama I."/>
            <person name="Ito T."/>
            <person name="Fujiyama A."/>
            <person name="Inagaki F."/>
            <person name="Takami H."/>
        </authorList>
    </citation>
    <scope>NUCLEOTIDE SEQUENCE</scope>
    <source>
        <strain evidence="2">Expedition CK06-06</strain>
    </source>
</reference>
<feature type="compositionally biased region" description="Basic and acidic residues" evidence="1">
    <location>
        <begin position="11"/>
        <end position="23"/>
    </location>
</feature>
<feature type="region of interest" description="Disordered" evidence="1">
    <location>
        <begin position="1"/>
        <end position="23"/>
    </location>
</feature>
<accession>X1T3Q4</accession>
<protein>
    <submittedName>
        <fullName evidence="2">Uncharacterized protein</fullName>
    </submittedName>
</protein>
<dbReference type="AlphaFoldDB" id="X1T3Q4"/>
<dbReference type="SUPFAM" id="SSF58113">
    <property type="entry name" value="Apolipoprotein A-I"/>
    <property type="match status" value="1"/>
</dbReference>
<evidence type="ECO:0000256" key="1">
    <source>
        <dbReference type="SAM" id="MobiDB-lite"/>
    </source>
</evidence>
<proteinExistence type="predicted"/>
<dbReference type="EMBL" id="BARW01006078">
    <property type="protein sequence ID" value="GAI86001.1"/>
    <property type="molecule type" value="Genomic_DNA"/>
</dbReference>
<comment type="caution">
    <text evidence="2">The sequence shown here is derived from an EMBL/GenBank/DDBJ whole genome shotgun (WGS) entry which is preliminary data.</text>
</comment>
<gene>
    <name evidence="2" type="ORF">S12H4_12724</name>
</gene>
<sequence length="235" mass="27293">MKSGKDVSYTTDRKPSPAKATKERIDRDLRRYHLLTKRIKRVLSMDSPGWLEWVKDKVKVVGDKLKDAKDVVVDKVKEGYEYVKEKVVDTYKNVKEWVVDKTNDVREHFIKPDEAIDNFVHDKLDGDRKLIVELNEKVDDEAKKKRDKAKDKSKKVDEDVEKVINLDLEGLWDLLGGIDVDMPSISFTGFEALGLLPILFKSFRDDLAGWFKFDIAEYQATVKMLEDMTPLPEMR</sequence>